<protein>
    <recommendedName>
        <fullName evidence="14">Kinetochore-associated protein NNF1</fullName>
    </recommendedName>
</protein>
<comment type="caution">
    <text evidence="12">The sequence shown here is derived from an EMBL/GenBank/DDBJ whole genome shotgun (WGS) entry which is preliminary data.</text>
</comment>
<dbReference type="GO" id="GO:0007059">
    <property type="term" value="P:chromosome segregation"/>
    <property type="evidence" value="ECO:0007669"/>
    <property type="project" value="TreeGrafter"/>
</dbReference>
<keyword evidence="10" id="KW-0175">Coiled coil</keyword>
<evidence type="ECO:0000256" key="5">
    <source>
        <dbReference type="ARBA" id="ARBA00022776"/>
    </source>
</evidence>
<name>A0A2T4H3H4_FUSCU</name>
<accession>A0A2T4H3H4</accession>
<sequence>QASPTSPPPISQSRSASISMAPEPQPEPPAQAEATPQEAGQQQTEETPASPPLPQRHTAVSPGPRAARLQELYARSLKKTLGKAGWQNVAGCYPTIAKRAEGVLRQIQGQMVDKLSEKCEKEFENIMVSRQVVPKLNDLESLISDASRRRAESTTETPTPPHMLPPPTILAAHLTPNLTAHQSQLNARLQTTQSQNALLYDEVQRQREEIRTLLDTLEAVVADVQGANDALRPVVGDVAAETRQGITAVEAANGGGQGQQGATT</sequence>
<evidence type="ECO:0000256" key="9">
    <source>
        <dbReference type="ARBA" id="ARBA00023328"/>
    </source>
</evidence>
<keyword evidence="8" id="KW-0131">Cell cycle</keyword>
<feature type="compositionally biased region" description="Pro residues" evidence="11">
    <location>
        <begin position="1"/>
        <end position="10"/>
    </location>
</feature>
<dbReference type="InterPro" id="IPR007128">
    <property type="entry name" value="PMF1/Nnf1"/>
</dbReference>
<dbReference type="OrthoDB" id="18453at2759"/>
<dbReference type="GO" id="GO:0051301">
    <property type="term" value="P:cell division"/>
    <property type="evidence" value="ECO:0007669"/>
    <property type="project" value="UniProtKB-KW"/>
</dbReference>
<dbReference type="PANTHER" id="PTHR15459:SF3">
    <property type="entry name" value="POLYAMINE-MODULATED FACTOR 1"/>
    <property type="match status" value="1"/>
</dbReference>
<proteinExistence type="predicted"/>
<evidence type="ECO:0000256" key="10">
    <source>
        <dbReference type="SAM" id="Coils"/>
    </source>
</evidence>
<feature type="region of interest" description="Disordered" evidence="11">
    <location>
        <begin position="146"/>
        <end position="165"/>
    </location>
</feature>
<dbReference type="OMA" id="QGQMVDK"/>
<dbReference type="PANTHER" id="PTHR15459">
    <property type="entry name" value="POLYAMINE-MODULATED FACTOR 1"/>
    <property type="match status" value="1"/>
</dbReference>
<keyword evidence="4" id="KW-0132">Cell division</keyword>
<organism evidence="12 13">
    <name type="scientific">Fusarium culmorum</name>
    <dbReference type="NCBI Taxonomy" id="5516"/>
    <lineage>
        <taxon>Eukaryota</taxon>
        <taxon>Fungi</taxon>
        <taxon>Dikarya</taxon>
        <taxon>Ascomycota</taxon>
        <taxon>Pezizomycotina</taxon>
        <taxon>Sordariomycetes</taxon>
        <taxon>Hypocreomycetidae</taxon>
        <taxon>Hypocreales</taxon>
        <taxon>Nectriaceae</taxon>
        <taxon>Fusarium</taxon>
    </lineage>
</organism>
<gene>
    <name evidence="12" type="ORF">FCULG_00008677</name>
</gene>
<keyword evidence="7" id="KW-0539">Nucleus</keyword>
<evidence type="ECO:0000313" key="13">
    <source>
        <dbReference type="Proteomes" id="UP000241587"/>
    </source>
</evidence>
<dbReference type="Proteomes" id="UP000241587">
    <property type="component" value="Unassembled WGS sequence"/>
</dbReference>
<dbReference type="GO" id="GO:0000444">
    <property type="term" value="C:MIS12/MIND type complex"/>
    <property type="evidence" value="ECO:0007669"/>
    <property type="project" value="InterPro"/>
</dbReference>
<evidence type="ECO:0000313" key="12">
    <source>
        <dbReference type="EMBL" id="PTD10364.1"/>
    </source>
</evidence>
<dbReference type="AlphaFoldDB" id="A0A2T4H3H4"/>
<keyword evidence="13" id="KW-1185">Reference proteome</keyword>
<evidence type="ECO:0000256" key="11">
    <source>
        <dbReference type="SAM" id="MobiDB-lite"/>
    </source>
</evidence>
<keyword evidence="3" id="KW-0158">Chromosome</keyword>
<comment type="subcellular location">
    <subcellularLocation>
        <location evidence="2">Chromosome</location>
        <location evidence="2">Centromere</location>
        <location evidence="2">Kinetochore</location>
    </subcellularLocation>
    <subcellularLocation>
        <location evidence="1">Nucleus</location>
    </subcellularLocation>
</comment>
<keyword evidence="5" id="KW-0498">Mitosis</keyword>
<feature type="non-terminal residue" evidence="12">
    <location>
        <position position="1"/>
    </location>
</feature>
<keyword evidence="6" id="KW-0995">Kinetochore</keyword>
<evidence type="ECO:0000256" key="7">
    <source>
        <dbReference type="ARBA" id="ARBA00023242"/>
    </source>
</evidence>
<dbReference type="GO" id="GO:0005634">
    <property type="term" value="C:nucleus"/>
    <property type="evidence" value="ECO:0007669"/>
    <property type="project" value="UniProtKB-SubCell"/>
</dbReference>
<dbReference type="EMBL" id="PVEM01000003">
    <property type="protein sequence ID" value="PTD10364.1"/>
    <property type="molecule type" value="Genomic_DNA"/>
</dbReference>
<feature type="coiled-coil region" evidence="10">
    <location>
        <begin position="189"/>
        <end position="220"/>
    </location>
</feature>
<feature type="compositionally biased region" description="Low complexity" evidence="11">
    <location>
        <begin position="30"/>
        <end position="48"/>
    </location>
</feature>
<evidence type="ECO:0000256" key="6">
    <source>
        <dbReference type="ARBA" id="ARBA00022838"/>
    </source>
</evidence>
<evidence type="ECO:0000256" key="4">
    <source>
        <dbReference type="ARBA" id="ARBA00022618"/>
    </source>
</evidence>
<feature type="region of interest" description="Disordered" evidence="11">
    <location>
        <begin position="1"/>
        <end position="65"/>
    </location>
</feature>
<evidence type="ECO:0000256" key="3">
    <source>
        <dbReference type="ARBA" id="ARBA00022454"/>
    </source>
</evidence>
<evidence type="ECO:0000256" key="2">
    <source>
        <dbReference type="ARBA" id="ARBA00004629"/>
    </source>
</evidence>
<evidence type="ECO:0000256" key="1">
    <source>
        <dbReference type="ARBA" id="ARBA00004123"/>
    </source>
</evidence>
<evidence type="ECO:0008006" key="14">
    <source>
        <dbReference type="Google" id="ProtNLM"/>
    </source>
</evidence>
<reference evidence="12 13" key="1">
    <citation type="submission" date="2018-02" db="EMBL/GenBank/DDBJ databases">
        <title>Fusarium culmorum secondary metabolites in fungal-bacterial-plant interactions.</title>
        <authorList>
            <person name="Schmidt R."/>
        </authorList>
    </citation>
    <scope>NUCLEOTIDE SEQUENCE [LARGE SCALE GENOMIC DNA]</scope>
    <source>
        <strain evidence="12 13">PV</strain>
    </source>
</reference>
<evidence type="ECO:0000256" key="8">
    <source>
        <dbReference type="ARBA" id="ARBA00023306"/>
    </source>
</evidence>
<keyword evidence="9" id="KW-0137">Centromere</keyword>
<dbReference type="Pfam" id="PF03980">
    <property type="entry name" value="Nnf1"/>
    <property type="match status" value="1"/>
</dbReference>